<dbReference type="RefSeq" id="XP_016453817.1">
    <property type="nucleotide sequence ID" value="XM_016598331.2"/>
</dbReference>
<reference evidence="2" key="1">
    <citation type="journal article" date="2014" name="Nat. Commun.">
        <title>The tobacco genome sequence and its comparison with those of tomato and potato.</title>
        <authorList>
            <person name="Sierro N."/>
            <person name="Battey J.N."/>
            <person name="Ouadi S."/>
            <person name="Bakaher N."/>
            <person name="Bovet L."/>
            <person name="Willig A."/>
            <person name="Goepfert S."/>
            <person name="Peitsch M.C."/>
            <person name="Ivanov N.V."/>
        </authorList>
    </citation>
    <scope>NUCLEOTIDE SEQUENCE [LARGE SCALE GENOMIC DNA]</scope>
</reference>
<dbReference type="KEGG" id="nta:107778128"/>
<feature type="compositionally biased region" description="Basic and acidic residues" evidence="1">
    <location>
        <begin position="102"/>
        <end position="124"/>
    </location>
</feature>
<dbReference type="OrthoDB" id="692882at2759"/>
<sequence>MKKKVVIKVSITGNSHPILKKFLVDFLKLKYLAKCWGNKSQDSRSKVLSIAAKIPEVEKVAIEGEEKNELMAIGEEIDAVELVTILRKKVGFADIVSIGPVDGEKKEGDNKEEKQKGGDDNKGEEVANSIFPLVYGSGLIPPFQIWEVRDPYCSIL</sequence>
<dbReference type="RefSeq" id="XP_016453817.1">
    <property type="nucleotide sequence ID" value="XM_016598331.1"/>
</dbReference>
<feature type="region of interest" description="Disordered" evidence="1">
    <location>
        <begin position="100"/>
        <end position="124"/>
    </location>
</feature>
<dbReference type="PaxDb" id="4097-A0A1S3YP77"/>
<name>A0A1S3YP77_TOBAC</name>
<proteinExistence type="predicted"/>
<dbReference type="SMR" id="A0A1S3YP77"/>
<protein>
    <submittedName>
        <fullName evidence="3">Uncharacterized protein LOC107778128 isoform X1</fullName>
    </submittedName>
    <submittedName>
        <fullName evidence="3">Uncharacterized protein isoform X1</fullName>
    </submittedName>
</protein>
<accession>A0A1S3YP77</accession>
<dbReference type="Proteomes" id="UP000790787">
    <property type="component" value="Chromosome 12"/>
</dbReference>
<organism evidence="2 3">
    <name type="scientific">Nicotiana tabacum</name>
    <name type="common">Common tobacco</name>
    <dbReference type="NCBI Taxonomy" id="4097"/>
    <lineage>
        <taxon>Eukaryota</taxon>
        <taxon>Viridiplantae</taxon>
        <taxon>Streptophyta</taxon>
        <taxon>Embryophyta</taxon>
        <taxon>Tracheophyta</taxon>
        <taxon>Spermatophyta</taxon>
        <taxon>Magnoliopsida</taxon>
        <taxon>eudicotyledons</taxon>
        <taxon>Gunneridae</taxon>
        <taxon>Pentapetalae</taxon>
        <taxon>asterids</taxon>
        <taxon>lamiids</taxon>
        <taxon>Solanales</taxon>
        <taxon>Solanaceae</taxon>
        <taxon>Nicotianoideae</taxon>
        <taxon>Nicotianeae</taxon>
        <taxon>Nicotiana</taxon>
    </lineage>
</organism>
<dbReference type="AlphaFoldDB" id="A0A1S3YP77"/>
<dbReference type="PANTHER" id="PTHR46371">
    <property type="entry name" value="OS04G0464100 PROTEIN"/>
    <property type="match status" value="1"/>
</dbReference>
<dbReference type="Gene3D" id="3.30.70.100">
    <property type="match status" value="1"/>
</dbReference>
<evidence type="ECO:0000313" key="2">
    <source>
        <dbReference type="Proteomes" id="UP000790787"/>
    </source>
</evidence>
<dbReference type="GeneID" id="107778128"/>
<dbReference type="STRING" id="4097.A0A1S3YP77"/>
<evidence type="ECO:0000313" key="3">
    <source>
        <dbReference type="RefSeq" id="XP_016453817.1"/>
    </source>
</evidence>
<keyword evidence="2" id="KW-1185">Reference proteome</keyword>
<evidence type="ECO:0000256" key="1">
    <source>
        <dbReference type="SAM" id="MobiDB-lite"/>
    </source>
</evidence>
<dbReference type="InterPro" id="IPR044296">
    <property type="entry name" value="HIPP46"/>
</dbReference>
<reference evidence="3" key="2">
    <citation type="submission" date="2025-08" db="UniProtKB">
        <authorList>
            <consortium name="RefSeq"/>
        </authorList>
    </citation>
    <scope>IDENTIFICATION</scope>
    <source>
        <tissue evidence="3">Leaf</tissue>
    </source>
</reference>
<gene>
    <name evidence="3" type="primary">LOC107778128</name>
</gene>